<accession>A0ABY4PBC3</accession>
<gene>
    <name evidence="2" type="ORF">MOO47_04590</name>
</gene>
<organism evidence="2 3">
    <name type="scientific">Bombilactobacillus thymidiniphilus</name>
    <dbReference type="NCBI Taxonomy" id="2923363"/>
    <lineage>
        <taxon>Bacteria</taxon>
        <taxon>Bacillati</taxon>
        <taxon>Bacillota</taxon>
        <taxon>Bacilli</taxon>
        <taxon>Lactobacillales</taxon>
        <taxon>Lactobacillaceae</taxon>
        <taxon>Bombilactobacillus</taxon>
    </lineage>
</organism>
<dbReference type="RefSeq" id="WP_249512295.1">
    <property type="nucleotide sequence ID" value="NZ_CP093365.1"/>
</dbReference>
<reference evidence="2 3" key="1">
    <citation type="journal article" date="2022" name="Int. J. Syst. Evol. Microbiol.">
        <title>Apilactobacillus apisilvae sp. nov., Nicolia spurrieriana gen. nov. sp. nov., Bombilactobacillus folatiphilus sp. nov. and Bombilactobacillus thymidiniphilus sp. nov., four new lactic acid bacterial isolates from stingless bees Tetragonula carbonaria and Austroplebeia australis.</title>
        <authorList>
            <person name="Oliphant S.A."/>
            <person name="Watson-Haigh N.S."/>
            <person name="Sumby K.M."/>
            <person name="Gardner J."/>
            <person name="Groom S."/>
            <person name="Jiranek V."/>
        </authorList>
    </citation>
    <scope>NUCLEOTIDE SEQUENCE [LARGE SCALE GENOMIC DNA]</scope>
    <source>
        <strain evidence="2 3">SG4_A1</strain>
    </source>
</reference>
<feature type="domain" description="HTH-type transcriptional regulator Rgg C-terminal" evidence="1">
    <location>
        <begin position="111"/>
        <end position="264"/>
    </location>
</feature>
<dbReference type="InterPro" id="IPR010057">
    <property type="entry name" value="Transcription_activator_Rgg_C"/>
</dbReference>
<evidence type="ECO:0000259" key="1">
    <source>
        <dbReference type="Pfam" id="PF21259"/>
    </source>
</evidence>
<dbReference type="EMBL" id="CP093365">
    <property type="protein sequence ID" value="UQS83068.1"/>
    <property type="molecule type" value="Genomic_DNA"/>
</dbReference>
<dbReference type="NCBIfam" id="TIGR01716">
    <property type="entry name" value="RGG_Cterm"/>
    <property type="match status" value="1"/>
</dbReference>
<dbReference type="InterPro" id="IPR053163">
    <property type="entry name" value="HTH-type_regulator_Rgg"/>
</dbReference>
<dbReference type="PANTHER" id="PTHR37038">
    <property type="entry name" value="TRANSCRIPTIONAL REGULATOR-RELATED"/>
    <property type="match status" value="1"/>
</dbReference>
<evidence type="ECO:0000313" key="2">
    <source>
        <dbReference type="EMBL" id="UQS83068.1"/>
    </source>
</evidence>
<dbReference type="Pfam" id="PF21259">
    <property type="entry name" value="Rgg_C"/>
    <property type="match status" value="1"/>
</dbReference>
<proteinExistence type="predicted"/>
<evidence type="ECO:0000313" key="3">
    <source>
        <dbReference type="Proteomes" id="UP000831947"/>
    </source>
</evidence>
<sequence>MTVKQIRQQKDLTLKQVYVDVCSKPNAIAFEKDERMLAADKFRQVLANLMLSLEEFEWIDNHYQPSLANYYHYVTGTAWNSGQLQYFNKYLQQIEANHTGVQRVQLASYRLLDCYQKNNPFDEQESQLVINYFANLATWTLADIKFLANNCYVLPLEMLINLLQEAWKVQKRYAMYPHSTEIFATLLINCADRLIEEEAISSAKVVLRLCTQVTTGSTLAGYQLLFQFENAKIEYLFGNQTFGRKQLAKVGEVAEFLDIKTLVEEVNMIFLNSQ</sequence>
<keyword evidence="3" id="KW-1185">Reference proteome</keyword>
<name>A0ABY4PBC3_9LACO</name>
<protein>
    <recommendedName>
        <fullName evidence="1">HTH-type transcriptional regulator Rgg C-terminal domain-containing protein</fullName>
    </recommendedName>
</protein>
<dbReference type="Proteomes" id="UP000831947">
    <property type="component" value="Chromosome"/>
</dbReference>